<dbReference type="GO" id="GO:0000974">
    <property type="term" value="C:Prp19 complex"/>
    <property type="evidence" value="ECO:0007669"/>
    <property type="project" value="TreeGrafter"/>
</dbReference>
<keyword evidence="7 11" id="KW-0862">Zinc</keyword>
<dbReference type="GO" id="GO:0071007">
    <property type="term" value="C:U2-type catalytic step 2 spliceosome"/>
    <property type="evidence" value="ECO:0007669"/>
    <property type="project" value="TreeGrafter"/>
</dbReference>
<dbReference type="InterPro" id="IPR039171">
    <property type="entry name" value="Cwc2/Slt11"/>
</dbReference>
<comment type="caution">
    <text evidence="14">The sequence shown here is derived from an EMBL/GenBank/DDBJ whole genome shotgun (WGS) entry which is preliminary data.</text>
</comment>
<proteinExistence type="inferred from homology"/>
<dbReference type="InterPro" id="IPR048995">
    <property type="entry name" value="STL11/RBM22-like_N"/>
</dbReference>
<keyword evidence="3" id="KW-0507">mRNA processing</keyword>
<evidence type="ECO:0000256" key="2">
    <source>
        <dbReference type="ARBA" id="ARBA00007781"/>
    </source>
</evidence>
<evidence type="ECO:0000256" key="10">
    <source>
        <dbReference type="ARBA" id="ARBA00023242"/>
    </source>
</evidence>
<evidence type="ECO:0000256" key="12">
    <source>
        <dbReference type="SAM" id="MobiDB-lite"/>
    </source>
</evidence>
<feature type="compositionally biased region" description="Pro residues" evidence="12">
    <location>
        <begin position="276"/>
        <end position="296"/>
    </location>
</feature>
<comment type="similarity">
    <text evidence="2">Belongs to the SLT11 family.</text>
</comment>
<feature type="compositionally biased region" description="Basic and acidic residues" evidence="12">
    <location>
        <begin position="225"/>
        <end position="239"/>
    </location>
</feature>
<keyword evidence="15" id="KW-1185">Reference proteome</keyword>
<dbReference type="GO" id="GO:0017070">
    <property type="term" value="F:U6 snRNA binding"/>
    <property type="evidence" value="ECO:0007669"/>
    <property type="project" value="TreeGrafter"/>
</dbReference>
<keyword evidence="6 11" id="KW-0863">Zinc-finger</keyword>
<dbReference type="GO" id="GO:0036002">
    <property type="term" value="F:pre-mRNA binding"/>
    <property type="evidence" value="ECO:0007669"/>
    <property type="project" value="TreeGrafter"/>
</dbReference>
<evidence type="ECO:0000256" key="4">
    <source>
        <dbReference type="ARBA" id="ARBA00022723"/>
    </source>
</evidence>
<dbReference type="FunFam" id="4.10.1000.10:FF:000006">
    <property type="entry name" value="Putative pre-mrna-splicing factor rbm22"/>
    <property type="match status" value="1"/>
</dbReference>
<gene>
    <name evidence="14" type="ORF">P43SY_002716</name>
</gene>
<dbReference type="InterPro" id="IPR036855">
    <property type="entry name" value="Znf_CCCH_sf"/>
</dbReference>
<evidence type="ECO:0000256" key="11">
    <source>
        <dbReference type="PROSITE-ProRule" id="PRU00723"/>
    </source>
</evidence>
<evidence type="ECO:0000313" key="14">
    <source>
        <dbReference type="EMBL" id="KAJ0410384.1"/>
    </source>
</evidence>
<dbReference type="EMBL" id="JAKCXM010000001">
    <property type="protein sequence ID" value="KAJ0410384.1"/>
    <property type="molecule type" value="Genomic_DNA"/>
</dbReference>
<organism evidence="14 15">
    <name type="scientific">Pythium insidiosum</name>
    <name type="common">Pythiosis disease agent</name>
    <dbReference type="NCBI Taxonomy" id="114742"/>
    <lineage>
        <taxon>Eukaryota</taxon>
        <taxon>Sar</taxon>
        <taxon>Stramenopiles</taxon>
        <taxon>Oomycota</taxon>
        <taxon>Peronosporomycetes</taxon>
        <taxon>Pythiales</taxon>
        <taxon>Pythiaceae</taxon>
        <taxon>Pythium</taxon>
    </lineage>
</organism>
<feature type="region of interest" description="Disordered" evidence="12">
    <location>
        <begin position="190"/>
        <end position="303"/>
    </location>
</feature>
<dbReference type="SUPFAM" id="SSF90229">
    <property type="entry name" value="CCCH zinc finger"/>
    <property type="match status" value="1"/>
</dbReference>
<dbReference type="InterPro" id="IPR000571">
    <property type="entry name" value="Znf_CCCH"/>
</dbReference>
<dbReference type="InterPro" id="IPR032297">
    <property type="entry name" value="Torus"/>
</dbReference>
<evidence type="ECO:0000256" key="6">
    <source>
        <dbReference type="ARBA" id="ARBA00022771"/>
    </source>
</evidence>
<evidence type="ECO:0000256" key="7">
    <source>
        <dbReference type="ARBA" id="ARBA00022833"/>
    </source>
</evidence>
<dbReference type="GO" id="GO:0008270">
    <property type="term" value="F:zinc ion binding"/>
    <property type="evidence" value="ECO:0007669"/>
    <property type="project" value="UniProtKB-KW"/>
</dbReference>
<dbReference type="GO" id="GO:0008380">
    <property type="term" value="P:RNA splicing"/>
    <property type="evidence" value="ECO:0007669"/>
    <property type="project" value="UniProtKB-KW"/>
</dbReference>
<comment type="subcellular location">
    <subcellularLocation>
        <location evidence="1">Nucleus</location>
    </subcellularLocation>
</comment>
<evidence type="ECO:0000256" key="1">
    <source>
        <dbReference type="ARBA" id="ARBA00004123"/>
    </source>
</evidence>
<evidence type="ECO:0000256" key="8">
    <source>
        <dbReference type="ARBA" id="ARBA00022884"/>
    </source>
</evidence>
<keyword evidence="9" id="KW-0508">mRNA splicing</keyword>
<dbReference type="Pfam" id="PF21369">
    <property type="entry name" value="STL11_N"/>
    <property type="match status" value="1"/>
</dbReference>
<evidence type="ECO:0000259" key="13">
    <source>
        <dbReference type="PROSITE" id="PS50103"/>
    </source>
</evidence>
<dbReference type="Proteomes" id="UP001209570">
    <property type="component" value="Unassembled WGS sequence"/>
</dbReference>
<evidence type="ECO:0000256" key="3">
    <source>
        <dbReference type="ARBA" id="ARBA00022664"/>
    </source>
</evidence>
<accession>A0AAD5LRM8</accession>
<protein>
    <recommendedName>
        <fullName evidence="13">C3H1-type domain-containing protein</fullName>
    </recommendedName>
</protein>
<keyword evidence="8" id="KW-0694">RNA-binding</keyword>
<keyword evidence="4 11" id="KW-0479">Metal-binding</keyword>
<name>A0AAD5LRM8_PYTIN</name>
<evidence type="ECO:0000256" key="9">
    <source>
        <dbReference type="ARBA" id="ARBA00023187"/>
    </source>
</evidence>
<dbReference type="GO" id="GO:0071006">
    <property type="term" value="C:U2-type catalytic step 1 spliceosome"/>
    <property type="evidence" value="ECO:0007669"/>
    <property type="project" value="TreeGrafter"/>
</dbReference>
<dbReference type="SMART" id="SM00356">
    <property type="entry name" value="ZnF_C3H1"/>
    <property type="match status" value="1"/>
</dbReference>
<evidence type="ECO:0000313" key="15">
    <source>
        <dbReference type="Proteomes" id="UP001209570"/>
    </source>
</evidence>
<keyword evidence="5" id="KW-0747">Spliceosome</keyword>
<evidence type="ECO:0000256" key="5">
    <source>
        <dbReference type="ARBA" id="ARBA00022728"/>
    </source>
</evidence>
<dbReference type="AlphaFoldDB" id="A0AAD5LRM8"/>
<dbReference type="Pfam" id="PF16131">
    <property type="entry name" value="Torus"/>
    <property type="match status" value="1"/>
</dbReference>
<dbReference type="GO" id="GO:0006397">
    <property type="term" value="P:mRNA processing"/>
    <property type="evidence" value="ECO:0007669"/>
    <property type="project" value="UniProtKB-KW"/>
</dbReference>
<dbReference type="PANTHER" id="PTHR14089:SF6">
    <property type="entry name" value="PRE-MRNA-SPLICING FACTOR RBM22"/>
    <property type="match status" value="1"/>
</dbReference>
<reference evidence="14" key="1">
    <citation type="submission" date="2021-12" db="EMBL/GenBank/DDBJ databases">
        <title>Prjna785345.</title>
        <authorList>
            <person name="Rujirawat T."/>
            <person name="Krajaejun T."/>
        </authorList>
    </citation>
    <scope>NUCLEOTIDE SEQUENCE</scope>
    <source>
        <strain evidence="14">Pi057C3</strain>
    </source>
</reference>
<dbReference type="PANTHER" id="PTHR14089">
    <property type="entry name" value="PRE-MRNA-SPLICING FACTOR RBM22"/>
    <property type="match status" value="1"/>
</dbReference>
<sequence>MGERGFAIKADTNKAAWENEEFPQLCETCLGDNPYVRMMKDPHGQACKICTRPFTVFRWKPGKRGRYKKTEICQTCARMKNVCQTCILDLQYNLPVQVRDAFLAGEEQGEGRLTVPESDANREWFAQQHNRMLEQEGAVSAYGKITGNHSALLRLARTEPYYKRNRPHLCSFYARGECTRGDACPYLHEMPRDKGDPLSKQNISDRFYGKNDPVAQKMLGGAAASDREEGKQDDGHNDDSVGDGQPKQQQQKKKKMHRPPPPPPPPAASTGGNSKPRPPPLPRGAKPPPPPGPPPASAKKAAE</sequence>
<feature type="zinc finger region" description="C3H1-type" evidence="11">
    <location>
        <begin position="164"/>
        <end position="191"/>
    </location>
</feature>
<dbReference type="PROSITE" id="PS50103">
    <property type="entry name" value="ZF_C3H1"/>
    <property type="match status" value="1"/>
</dbReference>
<feature type="domain" description="C3H1-type" evidence="13">
    <location>
        <begin position="164"/>
        <end position="191"/>
    </location>
</feature>
<dbReference type="Gene3D" id="4.10.1000.10">
    <property type="entry name" value="Zinc finger, CCCH-type"/>
    <property type="match status" value="1"/>
</dbReference>
<keyword evidence="10" id="KW-0539">Nucleus</keyword>